<gene>
    <name evidence="1" type="ORF">N658DRAFT_127407</name>
</gene>
<evidence type="ECO:0000313" key="2">
    <source>
        <dbReference type="Proteomes" id="UP001305647"/>
    </source>
</evidence>
<comment type="caution">
    <text evidence="1">The sequence shown here is derived from an EMBL/GenBank/DDBJ whole genome shotgun (WGS) entry which is preliminary data.</text>
</comment>
<reference evidence="1" key="1">
    <citation type="journal article" date="2023" name="Mol. Phylogenet. Evol.">
        <title>Genome-scale phylogeny and comparative genomics of the fungal order Sordariales.</title>
        <authorList>
            <person name="Hensen N."/>
            <person name="Bonometti L."/>
            <person name="Westerberg I."/>
            <person name="Brannstrom I.O."/>
            <person name="Guillou S."/>
            <person name="Cros-Aarteil S."/>
            <person name="Calhoun S."/>
            <person name="Haridas S."/>
            <person name="Kuo A."/>
            <person name="Mondo S."/>
            <person name="Pangilinan J."/>
            <person name="Riley R."/>
            <person name="LaButti K."/>
            <person name="Andreopoulos B."/>
            <person name="Lipzen A."/>
            <person name="Chen C."/>
            <person name="Yan M."/>
            <person name="Daum C."/>
            <person name="Ng V."/>
            <person name="Clum A."/>
            <person name="Steindorff A."/>
            <person name="Ohm R.A."/>
            <person name="Martin F."/>
            <person name="Silar P."/>
            <person name="Natvig D.O."/>
            <person name="Lalanne C."/>
            <person name="Gautier V."/>
            <person name="Ament-Velasquez S.L."/>
            <person name="Kruys A."/>
            <person name="Hutchinson M.I."/>
            <person name="Powell A.J."/>
            <person name="Barry K."/>
            <person name="Miller A.N."/>
            <person name="Grigoriev I.V."/>
            <person name="Debuchy R."/>
            <person name="Gladieux P."/>
            <person name="Hiltunen Thoren M."/>
            <person name="Johannesson H."/>
        </authorList>
    </citation>
    <scope>NUCLEOTIDE SEQUENCE</scope>
    <source>
        <strain evidence="1">CBS 757.83</strain>
    </source>
</reference>
<evidence type="ECO:0000313" key="1">
    <source>
        <dbReference type="EMBL" id="KAK4105659.1"/>
    </source>
</evidence>
<reference evidence="1" key="2">
    <citation type="submission" date="2023-05" db="EMBL/GenBank/DDBJ databases">
        <authorList>
            <consortium name="Lawrence Berkeley National Laboratory"/>
            <person name="Steindorff A."/>
            <person name="Hensen N."/>
            <person name="Bonometti L."/>
            <person name="Westerberg I."/>
            <person name="Brannstrom I.O."/>
            <person name="Guillou S."/>
            <person name="Cros-Aarteil S."/>
            <person name="Calhoun S."/>
            <person name="Haridas S."/>
            <person name="Kuo A."/>
            <person name="Mondo S."/>
            <person name="Pangilinan J."/>
            <person name="Riley R."/>
            <person name="Labutti K."/>
            <person name="Andreopoulos B."/>
            <person name="Lipzen A."/>
            <person name="Chen C."/>
            <person name="Yanf M."/>
            <person name="Daum C."/>
            <person name="Ng V."/>
            <person name="Clum A."/>
            <person name="Ohm R."/>
            <person name="Martin F."/>
            <person name="Silar P."/>
            <person name="Natvig D."/>
            <person name="Lalanne C."/>
            <person name="Gautier V."/>
            <person name="Ament-Velasquez S.L."/>
            <person name="Kruys A."/>
            <person name="Hutchinson M.I."/>
            <person name="Powell A.J."/>
            <person name="Barry K."/>
            <person name="Miller A.N."/>
            <person name="Grigoriev I.V."/>
            <person name="Debuchy R."/>
            <person name="Gladieux P."/>
            <person name="Thoren M.H."/>
            <person name="Johannesson H."/>
        </authorList>
    </citation>
    <scope>NUCLEOTIDE SEQUENCE</scope>
    <source>
        <strain evidence="1">CBS 757.83</strain>
    </source>
</reference>
<dbReference type="Proteomes" id="UP001305647">
    <property type="component" value="Unassembled WGS sequence"/>
</dbReference>
<protein>
    <submittedName>
        <fullName evidence="1">Uncharacterized protein</fullName>
    </submittedName>
</protein>
<accession>A0AAN6T6B1</accession>
<dbReference type="AlphaFoldDB" id="A0AAN6T6B1"/>
<keyword evidence="2" id="KW-1185">Reference proteome</keyword>
<sequence length="185" mass="20738">MVQSGIDLDLSGEDLTLIATWKPKKLTLCTPEIARRRGIPSNKIVFLEPPPPVGGPGGVIRLFPQTPLSRRICSSHLIGYRRDGHWLQGGGEWNGDGALMSWPPMQNEPTNPSILLDNWNHAPQAWLRLPRNHQGRAYCTWRLAAKAGIMHDNHQHTLPAKHQLPRYSRCAQDEPSFGNHECTHG</sequence>
<dbReference type="EMBL" id="MU863625">
    <property type="protein sequence ID" value="KAK4105659.1"/>
    <property type="molecule type" value="Genomic_DNA"/>
</dbReference>
<organism evidence="1 2">
    <name type="scientific">Parathielavia hyrcaniae</name>
    <dbReference type="NCBI Taxonomy" id="113614"/>
    <lineage>
        <taxon>Eukaryota</taxon>
        <taxon>Fungi</taxon>
        <taxon>Dikarya</taxon>
        <taxon>Ascomycota</taxon>
        <taxon>Pezizomycotina</taxon>
        <taxon>Sordariomycetes</taxon>
        <taxon>Sordariomycetidae</taxon>
        <taxon>Sordariales</taxon>
        <taxon>Chaetomiaceae</taxon>
        <taxon>Parathielavia</taxon>
    </lineage>
</organism>
<name>A0AAN6T6B1_9PEZI</name>
<proteinExistence type="predicted"/>